<dbReference type="GO" id="GO:0004518">
    <property type="term" value="F:nuclease activity"/>
    <property type="evidence" value="ECO:0007669"/>
    <property type="project" value="UniProtKB-KW"/>
</dbReference>
<evidence type="ECO:0000256" key="2">
    <source>
        <dbReference type="ARBA" id="ARBA00004123"/>
    </source>
</evidence>
<dbReference type="GO" id="GO:0005634">
    <property type="term" value="C:nucleus"/>
    <property type="evidence" value="ECO:0007669"/>
    <property type="project" value="UniProtKB-SubCell"/>
</dbReference>
<keyword evidence="5" id="KW-0479">Metal-binding</keyword>
<keyword evidence="7" id="KW-0539">Nucleus</keyword>
<organism evidence="9 10">
    <name type="scientific">Crassostrea virginica</name>
    <name type="common">Eastern oyster</name>
    <dbReference type="NCBI Taxonomy" id="6565"/>
    <lineage>
        <taxon>Eukaryota</taxon>
        <taxon>Metazoa</taxon>
        <taxon>Spiralia</taxon>
        <taxon>Lophotrochozoa</taxon>
        <taxon>Mollusca</taxon>
        <taxon>Bivalvia</taxon>
        <taxon>Autobranchia</taxon>
        <taxon>Pteriomorphia</taxon>
        <taxon>Ostreida</taxon>
        <taxon>Ostreoidea</taxon>
        <taxon>Ostreidae</taxon>
        <taxon>Crassostrea</taxon>
    </lineage>
</organism>
<evidence type="ECO:0000256" key="1">
    <source>
        <dbReference type="ARBA" id="ARBA00001968"/>
    </source>
</evidence>
<feature type="domain" description="DDE Tnp4" evidence="8">
    <location>
        <begin position="2"/>
        <end position="119"/>
    </location>
</feature>
<dbReference type="Pfam" id="PF13359">
    <property type="entry name" value="DDE_Tnp_4"/>
    <property type="match status" value="1"/>
</dbReference>
<dbReference type="GeneID" id="111101144"/>
<dbReference type="PANTHER" id="PTHR22930">
    <property type="match status" value="1"/>
</dbReference>
<evidence type="ECO:0000256" key="6">
    <source>
        <dbReference type="ARBA" id="ARBA00022801"/>
    </source>
</evidence>
<evidence type="ECO:0000256" key="3">
    <source>
        <dbReference type="ARBA" id="ARBA00006958"/>
    </source>
</evidence>
<comment type="subcellular location">
    <subcellularLocation>
        <location evidence="2">Nucleus</location>
    </subcellularLocation>
</comment>
<evidence type="ECO:0000256" key="4">
    <source>
        <dbReference type="ARBA" id="ARBA00022722"/>
    </source>
</evidence>
<evidence type="ECO:0000259" key="8">
    <source>
        <dbReference type="Pfam" id="PF13359"/>
    </source>
</evidence>
<keyword evidence="4" id="KW-0540">Nuclease</keyword>
<accession>A0A8B8ACI4</accession>
<dbReference type="InterPro" id="IPR027806">
    <property type="entry name" value="HARBI1_dom"/>
</dbReference>
<comment type="similarity">
    <text evidence="3">Belongs to the HARBI1 family.</text>
</comment>
<dbReference type="GO" id="GO:0016787">
    <property type="term" value="F:hydrolase activity"/>
    <property type="evidence" value="ECO:0007669"/>
    <property type="project" value="UniProtKB-KW"/>
</dbReference>
<evidence type="ECO:0000256" key="5">
    <source>
        <dbReference type="ARBA" id="ARBA00022723"/>
    </source>
</evidence>
<dbReference type="KEGG" id="cvn:111101144"/>
<protein>
    <submittedName>
        <fullName evidence="10">Nuclease HARBI1</fullName>
    </submittedName>
</protein>
<evidence type="ECO:0000313" key="9">
    <source>
        <dbReference type="Proteomes" id="UP000694844"/>
    </source>
</evidence>
<comment type="cofactor">
    <cofactor evidence="1">
        <name>a divalent metal cation</name>
        <dbReference type="ChEBI" id="CHEBI:60240"/>
    </cofactor>
</comment>
<dbReference type="Proteomes" id="UP000694844">
    <property type="component" value="Chromosome 6"/>
</dbReference>
<gene>
    <name evidence="10" type="primary">LOC111101144</name>
</gene>
<evidence type="ECO:0000313" key="10">
    <source>
        <dbReference type="RefSeq" id="XP_022289191.1"/>
    </source>
</evidence>
<keyword evidence="9" id="KW-1185">Reference proteome</keyword>
<reference evidence="10" key="1">
    <citation type="submission" date="2025-08" db="UniProtKB">
        <authorList>
            <consortium name="RefSeq"/>
        </authorList>
    </citation>
    <scope>IDENTIFICATION</scope>
    <source>
        <tissue evidence="10">Whole sample</tissue>
    </source>
</reference>
<dbReference type="AlphaFoldDB" id="A0A8B8ACI4"/>
<dbReference type="OrthoDB" id="6141895at2759"/>
<proteinExistence type="inferred from homology"/>
<dbReference type="GO" id="GO:0046872">
    <property type="term" value="F:metal ion binding"/>
    <property type="evidence" value="ECO:0007669"/>
    <property type="project" value="UniProtKB-KW"/>
</dbReference>
<sequence length="163" mass="18298">MCCDHKFVITSCVANWPGPVHDSRIFRQSALCAQFEDGQHDGLLLGGSGYPCRRFLLTPFLNPSTDAENRFNQSLCRTRVLVEQTFGILKRRFQCLHHEMATEPPQAAVYVVACVVLHNIGIQRGDVFANGDGNLPHVDNDGVRFVGRNDGVLMRQHIVNNFF</sequence>
<evidence type="ECO:0000256" key="7">
    <source>
        <dbReference type="ARBA" id="ARBA00023242"/>
    </source>
</evidence>
<dbReference type="InterPro" id="IPR045249">
    <property type="entry name" value="HARBI1-like"/>
</dbReference>
<keyword evidence="6" id="KW-0378">Hydrolase</keyword>
<name>A0A8B8ACI4_CRAVI</name>
<dbReference type="PANTHER" id="PTHR22930:SF267">
    <property type="entry name" value="NUCLEASE HARBI1-RELATED"/>
    <property type="match status" value="1"/>
</dbReference>
<dbReference type="RefSeq" id="XP_022289191.1">
    <property type="nucleotide sequence ID" value="XM_022433483.1"/>
</dbReference>